<dbReference type="InterPro" id="IPR051159">
    <property type="entry name" value="Hexapeptide_acetyltransf"/>
</dbReference>
<evidence type="ECO:0000313" key="5">
    <source>
        <dbReference type="Proteomes" id="UP000519004"/>
    </source>
</evidence>
<evidence type="ECO:0000256" key="1">
    <source>
        <dbReference type="ARBA" id="ARBA00022679"/>
    </source>
</evidence>
<dbReference type="RefSeq" id="WP_183947144.1">
    <property type="nucleotide sequence ID" value="NZ_JACHHX010000002.1"/>
</dbReference>
<accession>A0A7W7XXT8</accession>
<keyword evidence="3" id="KW-0012">Acyltransferase</keyword>
<evidence type="ECO:0000256" key="3">
    <source>
        <dbReference type="ARBA" id="ARBA00023315"/>
    </source>
</evidence>
<name>A0A7W7XXT8_9GAMM</name>
<dbReference type="PROSITE" id="PS00101">
    <property type="entry name" value="HEXAPEP_TRANSFERASES"/>
    <property type="match status" value="1"/>
</dbReference>
<organism evidence="4 5">
    <name type="scientific">Rehaibacterium terrae</name>
    <dbReference type="NCBI Taxonomy" id="1341696"/>
    <lineage>
        <taxon>Bacteria</taxon>
        <taxon>Pseudomonadati</taxon>
        <taxon>Pseudomonadota</taxon>
        <taxon>Gammaproteobacteria</taxon>
        <taxon>Lysobacterales</taxon>
        <taxon>Lysobacteraceae</taxon>
        <taxon>Rehaibacterium</taxon>
    </lineage>
</organism>
<dbReference type="CDD" id="cd04647">
    <property type="entry name" value="LbH_MAT_like"/>
    <property type="match status" value="1"/>
</dbReference>
<dbReference type="InterPro" id="IPR011004">
    <property type="entry name" value="Trimer_LpxA-like_sf"/>
</dbReference>
<dbReference type="Proteomes" id="UP000519004">
    <property type="component" value="Unassembled WGS sequence"/>
</dbReference>
<dbReference type="Pfam" id="PF00132">
    <property type="entry name" value="Hexapep"/>
    <property type="match status" value="1"/>
</dbReference>
<dbReference type="SUPFAM" id="SSF51161">
    <property type="entry name" value="Trimeric LpxA-like enzymes"/>
    <property type="match status" value="1"/>
</dbReference>
<dbReference type="EMBL" id="JACHHX010000002">
    <property type="protein sequence ID" value="MBB5014571.1"/>
    <property type="molecule type" value="Genomic_DNA"/>
</dbReference>
<dbReference type="Gene3D" id="2.160.10.10">
    <property type="entry name" value="Hexapeptide repeat proteins"/>
    <property type="match status" value="1"/>
</dbReference>
<dbReference type="InterPro" id="IPR018357">
    <property type="entry name" value="Hexapep_transf_CS"/>
</dbReference>
<dbReference type="PANTHER" id="PTHR23416">
    <property type="entry name" value="SIALIC ACID SYNTHASE-RELATED"/>
    <property type="match status" value="1"/>
</dbReference>
<evidence type="ECO:0000256" key="2">
    <source>
        <dbReference type="ARBA" id="ARBA00022737"/>
    </source>
</evidence>
<keyword evidence="1 4" id="KW-0808">Transferase</keyword>
<gene>
    <name evidence="4" type="ORF">HNQ58_000445</name>
</gene>
<dbReference type="AlphaFoldDB" id="A0A7W7XXT8"/>
<evidence type="ECO:0000313" key="4">
    <source>
        <dbReference type="EMBL" id="MBB5014571.1"/>
    </source>
</evidence>
<protein>
    <submittedName>
        <fullName evidence="4">Acetyltransferase-like isoleucine patch superfamily enzyme</fullName>
    </submittedName>
</protein>
<comment type="caution">
    <text evidence="4">The sequence shown here is derived from an EMBL/GenBank/DDBJ whole genome shotgun (WGS) entry which is preliminary data.</text>
</comment>
<reference evidence="4 5" key="1">
    <citation type="submission" date="2020-08" db="EMBL/GenBank/DDBJ databases">
        <title>Genomic Encyclopedia of Type Strains, Phase IV (KMG-IV): sequencing the most valuable type-strain genomes for metagenomic binning, comparative biology and taxonomic classification.</title>
        <authorList>
            <person name="Goeker M."/>
        </authorList>
    </citation>
    <scope>NUCLEOTIDE SEQUENCE [LARGE SCALE GENOMIC DNA]</scope>
    <source>
        <strain evidence="4 5">DSM 25897</strain>
    </source>
</reference>
<keyword evidence="2" id="KW-0677">Repeat</keyword>
<keyword evidence="5" id="KW-1185">Reference proteome</keyword>
<dbReference type="InterPro" id="IPR001451">
    <property type="entry name" value="Hexapep"/>
</dbReference>
<proteinExistence type="predicted"/>
<sequence>MAGTIKHGVFVLLEMLLRLCVAPRLRSNLLRLLGAKVGKNVRVYECRFINLENGFKNLHLADDVHVGADCLFDLKGPVRIGRGTTLSPRVTIISHSDPGSSHGSPIVAQYPCEAHGVTIGDFCWIGTGATILSGAIVGNGTVVGAAALVRGDLQANSLYVGVPARRIKSI</sequence>
<dbReference type="GO" id="GO:0016746">
    <property type="term" value="F:acyltransferase activity"/>
    <property type="evidence" value="ECO:0007669"/>
    <property type="project" value="UniProtKB-KW"/>
</dbReference>